<evidence type="ECO:0000313" key="4">
    <source>
        <dbReference type="EMBL" id="RHH45241.1"/>
    </source>
</evidence>
<dbReference type="Proteomes" id="UP000284916">
    <property type="component" value="Unassembled WGS sequence"/>
</dbReference>
<feature type="chain" id="PRO_5036081316" evidence="1">
    <location>
        <begin position="26"/>
        <end position="128"/>
    </location>
</feature>
<dbReference type="Proteomes" id="UP000284361">
    <property type="component" value="Unassembled WGS sequence"/>
</dbReference>
<name>A0A3E4ZBA7_9BACT</name>
<accession>A0A3E4ZBA7</accession>
<sequence>MKKMNLAKCVAVLVITFVASLSTYAAKMNNNLIYNAQEVNGLKVAETVYKKDGNMLTNYMKYNYKYNDNNQITENMSQKWNVNKNCWESDLCIRYTYDNKSVTTEYYKWNSKKNDFILIPEMTVTMDK</sequence>
<evidence type="ECO:0000313" key="7">
    <source>
        <dbReference type="Proteomes" id="UP000284361"/>
    </source>
</evidence>
<dbReference type="RefSeq" id="WP_117701105.1">
    <property type="nucleotide sequence ID" value="NZ_DBFMSJ010000092.1"/>
</dbReference>
<dbReference type="EMBL" id="QSJG01000010">
    <property type="protein sequence ID" value="RHD55175.1"/>
    <property type="molecule type" value="Genomic_DNA"/>
</dbReference>
<dbReference type="AlphaFoldDB" id="A0A3E4ZBA7"/>
<evidence type="ECO:0000313" key="3">
    <source>
        <dbReference type="EMBL" id="RHD55175.1"/>
    </source>
</evidence>
<evidence type="ECO:0000313" key="2">
    <source>
        <dbReference type="EMBL" id="RGM92306.1"/>
    </source>
</evidence>
<dbReference type="EMBL" id="QROI01000002">
    <property type="protein sequence ID" value="RHL18610.1"/>
    <property type="molecule type" value="Genomic_DNA"/>
</dbReference>
<dbReference type="EMBL" id="QSTW01000004">
    <property type="protein sequence ID" value="RGM92306.1"/>
    <property type="molecule type" value="Genomic_DNA"/>
</dbReference>
<organism evidence="2 6">
    <name type="scientific">Phocaeicola plebeius</name>
    <dbReference type="NCBI Taxonomy" id="310297"/>
    <lineage>
        <taxon>Bacteria</taxon>
        <taxon>Pseudomonadati</taxon>
        <taxon>Bacteroidota</taxon>
        <taxon>Bacteroidia</taxon>
        <taxon>Bacteroidales</taxon>
        <taxon>Bacteroidaceae</taxon>
        <taxon>Phocaeicola</taxon>
    </lineage>
</organism>
<dbReference type="Gene3D" id="2.40.128.720">
    <property type="match status" value="1"/>
</dbReference>
<keyword evidence="1" id="KW-0732">Signal</keyword>
<evidence type="ECO:0000256" key="1">
    <source>
        <dbReference type="SAM" id="SignalP"/>
    </source>
</evidence>
<dbReference type="EMBL" id="QRJS01000014">
    <property type="protein sequence ID" value="RHH45241.1"/>
    <property type="molecule type" value="Genomic_DNA"/>
</dbReference>
<gene>
    <name evidence="5" type="ORF">DW035_01850</name>
    <name evidence="4" type="ORF">DW204_07555</name>
    <name evidence="3" type="ORF">DW789_06785</name>
    <name evidence="2" type="ORF">DXB87_05160</name>
</gene>
<dbReference type="Proteomes" id="UP000284998">
    <property type="component" value="Unassembled WGS sequence"/>
</dbReference>
<dbReference type="Pfam" id="PF12930">
    <property type="entry name" value="DUF3836"/>
    <property type="match status" value="1"/>
</dbReference>
<dbReference type="InterPro" id="IPR024339">
    <property type="entry name" value="DUF3836"/>
</dbReference>
<evidence type="ECO:0000313" key="6">
    <source>
        <dbReference type="Proteomes" id="UP000260814"/>
    </source>
</evidence>
<evidence type="ECO:0000313" key="5">
    <source>
        <dbReference type="EMBL" id="RHL18610.1"/>
    </source>
</evidence>
<evidence type="ECO:0000313" key="9">
    <source>
        <dbReference type="Proteomes" id="UP000284998"/>
    </source>
</evidence>
<evidence type="ECO:0000313" key="8">
    <source>
        <dbReference type="Proteomes" id="UP000284916"/>
    </source>
</evidence>
<protein>
    <submittedName>
        <fullName evidence="2">DUF3836 domain-containing protein</fullName>
    </submittedName>
</protein>
<feature type="signal peptide" evidence="1">
    <location>
        <begin position="1"/>
        <end position="25"/>
    </location>
</feature>
<comment type="caution">
    <text evidence="2">The sequence shown here is derived from an EMBL/GenBank/DDBJ whole genome shotgun (WGS) entry which is preliminary data.</text>
</comment>
<dbReference type="Proteomes" id="UP000260814">
    <property type="component" value="Unassembled WGS sequence"/>
</dbReference>
<reference evidence="6 7" key="1">
    <citation type="submission" date="2018-08" db="EMBL/GenBank/DDBJ databases">
        <title>A genome reference for cultivated species of the human gut microbiota.</title>
        <authorList>
            <person name="Zou Y."/>
            <person name="Xue W."/>
            <person name="Luo G."/>
        </authorList>
    </citation>
    <scope>NUCLEOTIDE SEQUENCE [LARGE SCALE GENOMIC DNA]</scope>
    <source>
        <strain evidence="5 8">AF39-11</strain>
        <strain evidence="4 9">AM17-44</strain>
        <strain evidence="3 7">AM31-10</strain>
        <strain evidence="2 6">OM06-2</strain>
    </source>
</reference>
<proteinExistence type="predicted"/>